<evidence type="ECO:0000313" key="2">
    <source>
        <dbReference type="EMBL" id="KAK2088991.1"/>
    </source>
</evidence>
<accession>A0ABQ9TW24</accession>
<sequence>AVTKETPCPPLPPPHHWRAPPTPSSSGVEGGRGHGERKNLDSRPRKGGPDLRPASPPP</sequence>
<keyword evidence="3" id="KW-1185">Reference proteome</keyword>
<feature type="region of interest" description="Disordered" evidence="1">
    <location>
        <begin position="1"/>
        <end position="58"/>
    </location>
</feature>
<feature type="non-terminal residue" evidence="2">
    <location>
        <position position="1"/>
    </location>
</feature>
<organism evidence="2 3">
    <name type="scientific">Saguinus oedipus</name>
    <name type="common">Cotton-top tamarin</name>
    <name type="synonym">Oedipomidas oedipus</name>
    <dbReference type="NCBI Taxonomy" id="9490"/>
    <lineage>
        <taxon>Eukaryota</taxon>
        <taxon>Metazoa</taxon>
        <taxon>Chordata</taxon>
        <taxon>Craniata</taxon>
        <taxon>Vertebrata</taxon>
        <taxon>Euteleostomi</taxon>
        <taxon>Mammalia</taxon>
        <taxon>Eutheria</taxon>
        <taxon>Euarchontoglires</taxon>
        <taxon>Primates</taxon>
        <taxon>Haplorrhini</taxon>
        <taxon>Platyrrhini</taxon>
        <taxon>Cebidae</taxon>
        <taxon>Callitrichinae</taxon>
        <taxon>Saguinus</taxon>
    </lineage>
</organism>
<name>A0ABQ9TW24_SAGOE</name>
<comment type="caution">
    <text evidence="2">The sequence shown here is derived from an EMBL/GenBank/DDBJ whole genome shotgun (WGS) entry which is preliminary data.</text>
</comment>
<dbReference type="Proteomes" id="UP001266305">
    <property type="component" value="Unassembled WGS sequence"/>
</dbReference>
<gene>
    <name evidence="2" type="ORF">P7K49_034898</name>
</gene>
<proteinExistence type="predicted"/>
<feature type="compositionally biased region" description="Basic and acidic residues" evidence="1">
    <location>
        <begin position="31"/>
        <end position="49"/>
    </location>
</feature>
<protein>
    <submittedName>
        <fullName evidence="2">Uncharacterized protein</fullName>
    </submittedName>
</protein>
<dbReference type="EMBL" id="JASSZA010000019">
    <property type="protein sequence ID" value="KAK2088991.1"/>
    <property type="molecule type" value="Genomic_DNA"/>
</dbReference>
<evidence type="ECO:0000313" key="3">
    <source>
        <dbReference type="Proteomes" id="UP001266305"/>
    </source>
</evidence>
<evidence type="ECO:0000256" key="1">
    <source>
        <dbReference type="SAM" id="MobiDB-lite"/>
    </source>
</evidence>
<reference evidence="2 3" key="1">
    <citation type="submission" date="2023-05" db="EMBL/GenBank/DDBJ databases">
        <title>B98-5 Cell Line De Novo Hybrid Assembly: An Optical Mapping Approach.</title>
        <authorList>
            <person name="Kananen K."/>
            <person name="Auerbach J.A."/>
            <person name="Kautto E."/>
            <person name="Blachly J.S."/>
        </authorList>
    </citation>
    <scope>NUCLEOTIDE SEQUENCE [LARGE SCALE GENOMIC DNA]</scope>
    <source>
        <strain evidence="2">B95-8</strain>
        <tissue evidence="2">Cell line</tissue>
    </source>
</reference>